<evidence type="ECO:0000256" key="1">
    <source>
        <dbReference type="SAM" id="Phobius"/>
    </source>
</evidence>
<organism evidence="2 3">
    <name type="scientific">Nocardiopsis sinuspersici</name>
    <dbReference type="NCBI Taxonomy" id="501010"/>
    <lineage>
        <taxon>Bacteria</taxon>
        <taxon>Bacillati</taxon>
        <taxon>Actinomycetota</taxon>
        <taxon>Actinomycetes</taxon>
        <taxon>Streptosporangiales</taxon>
        <taxon>Nocardiopsidaceae</taxon>
        <taxon>Nocardiopsis</taxon>
    </lineage>
</organism>
<keyword evidence="1" id="KW-0472">Membrane</keyword>
<comment type="caution">
    <text evidence="2">The sequence shown here is derived from an EMBL/GenBank/DDBJ whole genome shotgun (WGS) entry which is preliminary data.</text>
</comment>
<name>A0A7Z0BJ33_9ACTN</name>
<evidence type="ECO:0000313" key="3">
    <source>
        <dbReference type="Proteomes" id="UP000584931"/>
    </source>
</evidence>
<keyword evidence="1" id="KW-0812">Transmembrane</keyword>
<gene>
    <name evidence="2" type="ORF">HNR06_001249</name>
</gene>
<evidence type="ECO:0000313" key="2">
    <source>
        <dbReference type="EMBL" id="NYH51660.1"/>
    </source>
</evidence>
<proteinExistence type="predicted"/>
<dbReference type="RefSeq" id="WP_170293633.1">
    <property type="nucleotide sequence ID" value="NZ_JACCHL010000001.1"/>
</dbReference>
<dbReference type="Proteomes" id="UP000584931">
    <property type="component" value="Unassembled WGS sequence"/>
</dbReference>
<dbReference type="EMBL" id="JACCHL010000001">
    <property type="protein sequence ID" value="NYH51660.1"/>
    <property type="molecule type" value="Genomic_DNA"/>
</dbReference>
<sequence length="58" mass="6561">MAVKLEAISNEWGHLRGVPGEMSVRLRSEEGRTMFVGMLYVAMVTVWAAAAFTGWSWW</sequence>
<feature type="transmembrane region" description="Helical" evidence="1">
    <location>
        <begin position="35"/>
        <end position="57"/>
    </location>
</feature>
<reference evidence="2 3" key="1">
    <citation type="submission" date="2020-07" db="EMBL/GenBank/DDBJ databases">
        <title>Sequencing the genomes of 1000 actinobacteria strains.</title>
        <authorList>
            <person name="Klenk H.-P."/>
        </authorList>
    </citation>
    <scope>NUCLEOTIDE SEQUENCE [LARGE SCALE GENOMIC DNA]</scope>
    <source>
        <strain evidence="2 3">DSM 45278</strain>
    </source>
</reference>
<dbReference type="AlphaFoldDB" id="A0A7Z0BJ33"/>
<keyword evidence="1" id="KW-1133">Transmembrane helix</keyword>
<accession>A0A7Z0BJ33</accession>
<protein>
    <submittedName>
        <fullName evidence="2">Uncharacterized protein</fullName>
    </submittedName>
</protein>